<keyword evidence="1" id="KW-0472">Membrane</keyword>
<evidence type="ECO:0000313" key="3">
    <source>
        <dbReference type="Proteomes" id="UP000319160"/>
    </source>
</evidence>
<dbReference type="OrthoDB" id="3692311at2759"/>
<dbReference type="EMBL" id="VFLP01000014">
    <property type="protein sequence ID" value="TRX95838.1"/>
    <property type="molecule type" value="Genomic_DNA"/>
</dbReference>
<reference evidence="3" key="1">
    <citation type="submission" date="2019-06" db="EMBL/GenBank/DDBJ databases">
        <title>Draft genome sequence of the griseofulvin-producing fungus Xylaria cubensis strain G536.</title>
        <authorList>
            <person name="Mead M.E."/>
            <person name="Raja H.A."/>
            <person name="Steenwyk J.L."/>
            <person name="Knowles S.L."/>
            <person name="Oberlies N.H."/>
            <person name="Rokas A."/>
        </authorList>
    </citation>
    <scope>NUCLEOTIDE SEQUENCE [LARGE SCALE GENOMIC DNA]</scope>
    <source>
        <strain evidence="3">G536</strain>
    </source>
</reference>
<keyword evidence="3" id="KW-1185">Reference proteome</keyword>
<comment type="caution">
    <text evidence="2">The sequence shown here is derived from an EMBL/GenBank/DDBJ whole genome shotgun (WGS) entry which is preliminary data.</text>
</comment>
<feature type="transmembrane region" description="Helical" evidence="1">
    <location>
        <begin position="21"/>
        <end position="45"/>
    </location>
</feature>
<protein>
    <submittedName>
        <fullName evidence="2">Uncharacterized protein</fullName>
    </submittedName>
</protein>
<dbReference type="Proteomes" id="UP000319160">
    <property type="component" value="Unassembled WGS sequence"/>
</dbReference>
<dbReference type="AlphaFoldDB" id="A0A553I6K6"/>
<evidence type="ECO:0000313" key="2">
    <source>
        <dbReference type="EMBL" id="TRX95838.1"/>
    </source>
</evidence>
<gene>
    <name evidence="2" type="ORF">FHL15_003392</name>
</gene>
<proteinExistence type="predicted"/>
<organism evidence="2 3">
    <name type="scientific">Xylaria flabelliformis</name>
    <dbReference type="NCBI Taxonomy" id="2512241"/>
    <lineage>
        <taxon>Eukaryota</taxon>
        <taxon>Fungi</taxon>
        <taxon>Dikarya</taxon>
        <taxon>Ascomycota</taxon>
        <taxon>Pezizomycotina</taxon>
        <taxon>Sordariomycetes</taxon>
        <taxon>Xylariomycetidae</taxon>
        <taxon>Xylariales</taxon>
        <taxon>Xylariaceae</taxon>
        <taxon>Xylaria</taxon>
    </lineage>
</organism>
<name>A0A553I6K6_9PEZI</name>
<dbReference type="STRING" id="2512241.A0A553I6K6"/>
<keyword evidence="1" id="KW-0812">Transmembrane</keyword>
<accession>A0A553I6K6</accession>
<evidence type="ECO:0000256" key="1">
    <source>
        <dbReference type="SAM" id="Phobius"/>
    </source>
</evidence>
<feature type="transmembrane region" description="Helical" evidence="1">
    <location>
        <begin position="477"/>
        <end position="499"/>
    </location>
</feature>
<sequence>MTTRSLGDALSATTRMFHQTILINLSIALWALSPIGSQASFRMLYTAQHIESSKNTVRYLDTGPFRHSLLHWSLNEESSYIRRATKNNFEQDFYTVMSQSWDTLESRTDSWGNAKIPRIEDLDIPEGPDAWLDTTGLKGADSYSSPLGTAIHELPTAGSKDLSIETSYIGASCDPLRQTVLNPDEPDNTRLDFQLSCLNCPTWDIYEFDQKCMTGFPHPWCSRLASFLGLGAPNSTFAFGQTAFNSTLLAVDVLVYDAANSKVNAIDEARPIQVHTSWTTTCNIYQKHVEVRIRCDGEECYSKSIRRSQIDKRPDIITPMDFWASKFLPNGSTTRLLADIIPSYLSGPVPHSSSSANTSQLFAQVTTEQFSARLGAVLNIYLQLYLSGTIIRPRNTSREFPAELMMSLQDIWGPEYDPINGLKLVSKSSEFEVVWSDLHRYFQGYGESLRDFSGGYGYATTIANTSISTEIYKADPVWVTLTIFCSLTAVTVGGIGLLCESRSIIPNRFDSVLGLTYSNRDLDLVVDGSVLGVDERLRLLNQVEVRVGDVMGNADIGRIAFAVMDKVSPVRKGRLYE</sequence>
<keyword evidence="1" id="KW-1133">Transmembrane helix</keyword>